<dbReference type="RefSeq" id="XP_022154156.1">
    <property type="nucleotide sequence ID" value="XM_022298464.1"/>
</dbReference>
<dbReference type="InterPro" id="IPR027417">
    <property type="entry name" value="P-loop_NTPase"/>
</dbReference>
<dbReference type="KEGG" id="mcha:111021476"/>
<evidence type="ECO:0000256" key="5">
    <source>
        <dbReference type="ARBA" id="ARBA00022777"/>
    </source>
</evidence>
<proteinExistence type="inferred from homology"/>
<keyword evidence="8" id="KW-1185">Reference proteome</keyword>
<dbReference type="InterPro" id="IPR000850">
    <property type="entry name" value="Adenylat/UMP-CMP_kin"/>
</dbReference>
<dbReference type="SUPFAM" id="SSF52540">
    <property type="entry name" value="P-loop containing nucleoside triphosphate hydrolases"/>
    <property type="match status" value="1"/>
</dbReference>
<organism evidence="8 9">
    <name type="scientific">Momordica charantia</name>
    <name type="common">Bitter gourd</name>
    <name type="synonym">Balsam pear</name>
    <dbReference type="NCBI Taxonomy" id="3673"/>
    <lineage>
        <taxon>Eukaryota</taxon>
        <taxon>Viridiplantae</taxon>
        <taxon>Streptophyta</taxon>
        <taxon>Embryophyta</taxon>
        <taxon>Tracheophyta</taxon>
        <taxon>Spermatophyta</taxon>
        <taxon>Magnoliopsida</taxon>
        <taxon>eudicotyledons</taxon>
        <taxon>Gunneridae</taxon>
        <taxon>Pentapetalae</taxon>
        <taxon>rosids</taxon>
        <taxon>fabids</taxon>
        <taxon>Cucurbitales</taxon>
        <taxon>Cucurbitaceae</taxon>
        <taxon>Momordiceae</taxon>
        <taxon>Momordica</taxon>
    </lineage>
</organism>
<dbReference type="Pfam" id="PF00406">
    <property type="entry name" value="ADK"/>
    <property type="match status" value="1"/>
</dbReference>
<dbReference type="GeneID" id="111021476"/>
<dbReference type="PRINTS" id="PR00094">
    <property type="entry name" value="ADENYLTKNASE"/>
</dbReference>
<keyword evidence="5 7" id="KW-0418">Kinase</keyword>
<protein>
    <recommendedName>
        <fullName evidence="2">adenylate kinase</fullName>
        <ecNumber evidence="2">2.7.4.3</ecNumber>
    </recommendedName>
    <alternativeName>
        <fullName evidence="6">ATP:AMP phosphotransferase</fullName>
    </alternativeName>
</protein>
<dbReference type="AlphaFoldDB" id="A0A6J1DMW3"/>
<dbReference type="PANTHER" id="PTHR23359">
    <property type="entry name" value="NUCLEOTIDE KINASE"/>
    <property type="match status" value="1"/>
</dbReference>
<dbReference type="GO" id="GO:0004017">
    <property type="term" value="F:AMP kinase activity"/>
    <property type="evidence" value="ECO:0007669"/>
    <property type="project" value="UniProtKB-EC"/>
</dbReference>
<evidence type="ECO:0000256" key="7">
    <source>
        <dbReference type="RuleBase" id="RU003330"/>
    </source>
</evidence>
<sequence>MSVLSRLRLVVRPLRHAPIARRSYGSAAALEVDYDYYDEELETVRGDRSQGMAMADSQGWVPRRGVQWVVLGDPGAKKHVYAERLSKLLDVPHISMGSLVRQELNPRSSIYQQIASSINEGKPVLEEIIFRLLTKRLEEGYSNGESGFILEGIPRTRNQAEILDQIADIDLVINFKTSEEALIRKSIGSGNFSGFHEYSTISSCGSNSDLQPQDKEPKCLSATTEYSWKEMTSMEQRKPLEDYYRRQRKLVDFQVTGAPGETWQGLLEALHLQHINAISSSTHKLTT</sequence>
<evidence type="ECO:0000256" key="1">
    <source>
        <dbReference type="ARBA" id="ARBA00007220"/>
    </source>
</evidence>
<evidence type="ECO:0000256" key="6">
    <source>
        <dbReference type="ARBA" id="ARBA00031517"/>
    </source>
</evidence>
<gene>
    <name evidence="9" type="primary">LOC111021476</name>
</gene>
<comment type="similarity">
    <text evidence="1 7">Belongs to the adenylate kinase family.</text>
</comment>
<keyword evidence="3 7" id="KW-0808">Transferase</keyword>
<evidence type="ECO:0000256" key="2">
    <source>
        <dbReference type="ARBA" id="ARBA00012955"/>
    </source>
</evidence>
<name>A0A6J1DMW3_MOMCH</name>
<dbReference type="Proteomes" id="UP000504603">
    <property type="component" value="Unplaced"/>
</dbReference>
<keyword evidence="4" id="KW-0547">Nucleotide-binding</keyword>
<reference evidence="9" key="1">
    <citation type="submission" date="2025-08" db="UniProtKB">
        <authorList>
            <consortium name="RefSeq"/>
        </authorList>
    </citation>
    <scope>IDENTIFICATION</scope>
    <source>
        <strain evidence="9">OHB3-1</strain>
    </source>
</reference>
<evidence type="ECO:0000313" key="8">
    <source>
        <dbReference type="Proteomes" id="UP000504603"/>
    </source>
</evidence>
<dbReference type="EC" id="2.7.4.3" evidence="2"/>
<accession>A0A6J1DMW3</accession>
<dbReference type="CDD" id="cd01428">
    <property type="entry name" value="ADK"/>
    <property type="match status" value="1"/>
</dbReference>
<dbReference type="OrthoDB" id="439792at2759"/>
<dbReference type="GO" id="GO:0005524">
    <property type="term" value="F:ATP binding"/>
    <property type="evidence" value="ECO:0007669"/>
    <property type="project" value="InterPro"/>
</dbReference>
<evidence type="ECO:0000313" key="9">
    <source>
        <dbReference type="RefSeq" id="XP_022154156.1"/>
    </source>
</evidence>
<dbReference type="Gene3D" id="3.40.50.300">
    <property type="entry name" value="P-loop containing nucleotide triphosphate hydrolases"/>
    <property type="match status" value="1"/>
</dbReference>
<evidence type="ECO:0000256" key="3">
    <source>
        <dbReference type="ARBA" id="ARBA00022679"/>
    </source>
</evidence>
<evidence type="ECO:0000256" key="4">
    <source>
        <dbReference type="ARBA" id="ARBA00022741"/>
    </source>
</evidence>